<name>A0A0S4M5G7_9BURK</name>
<gene>
    <name evidence="1" type="ORF">Ark11_0642</name>
</gene>
<accession>A0A0S4M5G7</accession>
<keyword evidence="2" id="KW-1185">Reference proteome</keyword>
<reference evidence="2" key="1">
    <citation type="submission" date="2015-11" db="EMBL/GenBank/DDBJ databases">
        <authorList>
            <person name="Seth-Smith H.M.B."/>
        </authorList>
    </citation>
    <scope>NUCLEOTIDE SEQUENCE [LARGE SCALE GENOMIC DNA]</scope>
    <source>
        <strain evidence="2">2013Ark11</strain>
    </source>
</reference>
<organism evidence="1 2">
    <name type="scientific">Candidatus Ichthyocystis hellenicum</name>
    <dbReference type="NCBI Taxonomy" id="1561003"/>
    <lineage>
        <taxon>Bacteria</taxon>
        <taxon>Pseudomonadati</taxon>
        <taxon>Pseudomonadota</taxon>
        <taxon>Betaproteobacteria</taxon>
        <taxon>Burkholderiales</taxon>
        <taxon>Candidatus Ichthyocystis</taxon>
    </lineage>
</organism>
<dbReference type="OrthoDB" id="9864550at2"/>
<proteinExistence type="predicted"/>
<dbReference type="EMBL" id="LN906597">
    <property type="protein sequence ID" value="CUT17478.1"/>
    <property type="molecule type" value="Genomic_DNA"/>
</dbReference>
<evidence type="ECO:0000313" key="2">
    <source>
        <dbReference type="Proteomes" id="UP000198651"/>
    </source>
</evidence>
<evidence type="ECO:0008006" key="3">
    <source>
        <dbReference type="Google" id="ProtNLM"/>
    </source>
</evidence>
<evidence type="ECO:0000313" key="1">
    <source>
        <dbReference type="EMBL" id="CUT17478.1"/>
    </source>
</evidence>
<protein>
    <recommendedName>
        <fullName evidence="3">Phasin domain-containing protein</fullName>
    </recommendedName>
</protein>
<dbReference type="RefSeq" id="WP_092342903.1">
    <property type="nucleotide sequence ID" value="NZ_FLSL01000085.1"/>
</dbReference>
<sequence>MSTKNVWSEFQESSKKIAENNADLLRQSGERLNNAVSNSNHYMAEVVSDMGSAVKSEGICSCFSSQAQELQPTMRKLLGVARENCDATLGIAEDSTRAAEKNLLEVGKVANSMIDEQSKQMVPPQGDMWSASGKQALSFWMDSCNWIIQSSRQGIEAVRSAFAAHVTEPAHAVVTPNPGQGNTHHKK</sequence>
<dbReference type="Proteomes" id="UP000198651">
    <property type="component" value="Chromosome I"/>
</dbReference>
<dbReference type="AlphaFoldDB" id="A0A0S4M5G7"/>